<dbReference type="EMBL" id="JARKIF010000001">
    <property type="protein sequence ID" value="KAJ7650551.1"/>
    <property type="molecule type" value="Genomic_DNA"/>
</dbReference>
<dbReference type="Proteomes" id="UP001221142">
    <property type="component" value="Unassembled WGS sequence"/>
</dbReference>
<sequence>MATTAQKKEAQKYVGLLSVLAVVNSLDDPGSSAATSLVAGISKIHTGLKTIDSVISFALEKTVEGTNGHLVWLGLRNRVRQHRQAAKLQSGMATHRQKRKLISSLLLHYTPRRLSILIENSPPRDEPTHFLTPRIVFLERRPVVAKRGAALVERDFDFSGYYTVPPDESVIFVDPKTCRIELAVLRGIALGAPESNLLYRFIRKLIQVACDERRNVRPTHNGTMVQIGWNAGPRHARIFGLAKSYTKKIDGETAIDHDLDAIAALNLTWNFAKSFLPEELIGEVTRDVEESGLPKMATWNVPEGLLTQNYSSLIHADLSHARFTISWTAAHEPDPAAMVSSQPTRARTRQSKAVPTVHNPQLPHGGNFVDLSLKVLVQQATGTLLAHCPEYLHGTTELAGIHACGITIPFTLRVKQQFDELVAKGTHVMHEE</sequence>
<proteinExistence type="predicted"/>
<reference evidence="1" key="1">
    <citation type="submission" date="2023-03" db="EMBL/GenBank/DDBJ databases">
        <title>Massive genome expansion in bonnet fungi (Mycena s.s.) driven by repeated elements and novel gene families across ecological guilds.</title>
        <authorList>
            <consortium name="Lawrence Berkeley National Laboratory"/>
            <person name="Harder C.B."/>
            <person name="Miyauchi S."/>
            <person name="Viragh M."/>
            <person name="Kuo A."/>
            <person name="Thoen E."/>
            <person name="Andreopoulos B."/>
            <person name="Lu D."/>
            <person name="Skrede I."/>
            <person name="Drula E."/>
            <person name="Henrissat B."/>
            <person name="Morin E."/>
            <person name="Kohler A."/>
            <person name="Barry K."/>
            <person name="LaButti K."/>
            <person name="Morin E."/>
            <person name="Salamov A."/>
            <person name="Lipzen A."/>
            <person name="Mereny Z."/>
            <person name="Hegedus B."/>
            <person name="Baldrian P."/>
            <person name="Stursova M."/>
            <person name="Weitz H."/>
            <person name="Taylor A."/>
            <person name="Grigoriev I.V."/>
            <person name="Nagy L.G."/>
            <person name="Martin F."/>
            <person name="Kauserud H."/>
        </authorList>
    </citation>
    <scope>NUCLEOTIDE SEQUENCE</scope>
    <source>
        <strain evidence="1">9284</strain>
    </source>
</reference>
<comment type="caution">
    <text evidence="1">The sequence shown here is derived from an EMBL/GenBank/DDBJ whole genome shotgun (WGS) entry which is preliminary data.</text>
</comment>
<protein>
    <submittedName>
        <fullName evidence="1">Uncharacterized protein</fullName>
    </submittedName>
</protein>
<accession>A0AAD7CJI7</accession>
<name>A0AAD7CJI7_9AGAR</name>
<evidence type="ECO:0000313" key="1">
    <source>
        <dbReference type="EMBL" id="KAJ7650551.1"/>
    </source>
</evidence>
<gene>
    <name evidence="1" type="ORF">FB45DRAFT_1077286</name>
</gene>
<keyword evidence="2" id="KW-1185">Reference proteome</keyword>
<evidence type="ECO:0000313" key="2">
    <source>
        <dbReference type="Proteomes" id="UP001221142"/>
    </source>
</evidence>
<organism evidence="1 2">
    <name type="scientific">Roridomyces roridus</name>
    <dbReference type="NCBI Taxonomy" id="1738132"/>
    <lineage>
        <taxon>Eukaryota</taxon>
        <taxon>Fungi</taxon>
        <taxon>Dikarya</taxon>
        <taxon>Basidiomycota</taxon>
        <taxon>Agaricomycotina</taxon>
        <taxon>Agaricomycetes</taxon>
        <taxon>Agaricomycetidae</taxon>
        <taxon>Agaricales</taxon>
        <taxon>Marasmiineae</taxon>
        <taxon>Mycenaceae</taxon>
        <taxon>Roridomyces</taxon>
    </lineage>
</organism>
<dbReference type="AlphaFoldDB" id="A0AAD7CJI7"/>